<organism evidence="2 3">
    <name type="scientific">Arsenophonus nasoniae</name>
    <name type="common">son-killer infecting Nasonia vitripennis</name>
    <dbReference type="NCBI Taxonomy" id="638"/>
    <lineage>
        <taxon>Bacteria</taxon>
        <taxon>Pseudomonadati</taxon>
        <taxon>Pseudomonadota</taxon>
        <taxon>Gammaproteobacteria</taxon>
        <taxon>Enterobacterales</taxon>
        <taxon>Morganellaceae</taxon>
        <taxon>Arsenophonus</taxon>
    </lineage>
</organism>
<evidence type="ECO:0000313" key="3">
    <source>
        <dbReference type="Proteomes" id="UP001177595"/>
    </source>
</evidence>
<dbReference type="CDD" id="cd00085">
    <property type="entry name" value="HNHc"/>
    <property type="match status" value="1"/>
</dbReference>
<keyword evidence="2" id="KW-0540">Nuclease</keyword>
<dbReference type="GO" id="GO:0004519">
    <property type="term" value="F:endonuclease activity"/>
    <property type="evidence" value="ECO:0007669"/>
    <property type="project" value="UniProtKB-KW"/>
</dbReference>
<name>A0AA95K5Z4_9GAMM</name>
<feature type="domain" description="HNH nuclease" evidence="1">
    <location>
        <begin position="35"/>
        <end position="88"/>
    </location>
</feature>
<reference evidence="2" key="1">
    <citation type="submission" date="2023-04" db="EMBL/GenBank/DDBJ databases">
        <title>Genome dynamics across the evolutionary transition to endosymbiosis.</title>
        <authorList>
            <person name="Siozios S."/>
            <person name="Nadal-Jimenez P."/>
            <person name="Azagi T."/>
            <person name="Sprong H."/>
            <person name="Frost C.L."/>
            <person name="Parratt S.R."/>
            <person name="Taylor G."/>
            <person name="Brettell L."/>
            <person name="Lew K.C."/>
            <person name="Croft L."/>
            <person name="King K.C."/>
            <person name="Brockhurst M.A."/>
            <person name="Hypsa V."/>
            <person name="Novakova E."/>
            <person name="Darby A.C."/>
            <person name="Hurst G.D.D."/>
        </authorList>
    </citation>
    <scope>NUCLEOTIDE SEQUENCE</scope>
    <source>
        <strain evidence="2">APv</strain>
    </source>
</reference>
<dbReference type="InterPro" id="IPR002711">
    <property type="entry name" value="HNH"/>
</dbReference>
<evidence type="ECO:0000259" key="1">
    <source>
        <dbReference type="SMART" id="SM00507"/>
    </source>
</evidence>
<dbReference type="GO" id="GO:0003676">
    <property type="term" value="F:nucleic acid binding"/>
    <property type="evidence" value="ECO:0007669"/>
    <property type="project" value="InterPro"/>
</dbReference>
<dbReference type="Gene3D" id="1.10.30.50">
    <property type="match status" value="1"/>
</dbReference>
<dbReference type="EMBL" id="CP123504">
    <property type="protein sequence ID" value="WGM01775.1"/>
    <property type="molecule type" value="Genomic_DNA"/>
</dbReference>
<sequence length="103" mass="11944">MKLNMLKPRLMILNNTAIKPYHVSNRRITGYQLQKRRLDIWKDNPHCAVCGRLVDYPSGFELDHIIPLFKGGADTLENCQILCIGEDGCHQRKTKRDLTSPYF</sequence>
<evidence type="ECO:0000313" key="2">
    <source>
        <dbReference type="EMBL" id="WGM01775.1"/>
    </source>
</evidence>
<dbReference type="RefSeq" id="WP_280625211.1">
    <property type="nucleotide sequence ID" value="NZ_CP123504.1"/>
</dbReference>
<protein>
    <submittedName>
        <fullName evidence="2">HNH endonuclease signature motif containing protein</fullName>
    </submittedName>
</protein>
<dbReference type="SMART" id="SM00507">
    <property type="entry name" value="HNHc"/>
    <property type="match status" value="1"/>
</dbReference>
<keyword evidence="2" id="KW-0255">Endonuclease</keyword>
<dbReference type="Pfam" id="PF01844">
    <property type="entry name" value="HNH"/>
    <property type="match status" value="1"/>
</dbReference>
<dbReference type="GO" id="GO:0008270">
    <property type="term" value="F:zinc ion binding"/>
    <property type="evidence" value="ECO:0007669"/>
    <property type="project" value="InterPro"/>
</dbReference>
<dbReference type="Proteomes" id="UP001177595">
    <property type="component" value="Chromosome"/>
</dbReference>
<dbReference type="AlphaFoldDB" id="A0AA95K5Z4"/>
<dbReference type="InterPro" id="IPR003615">
    <property type="entry name" value="HNH_nuc"/>
</dbReference>
<keyword evidence="2" id="KW-0378">Hydrolase</keyword>
<accession>A0AA95K5Z4</accession>
<gene>
    <name evidence="2" type="ORF">QE210_01200</name>
</gene>
<proteinExistence type="predicted"/>